<name>A0ABR9ZLU7_9CORY</name>
<proteinExistence type="predicted"/>
<dbReference type="InterPro" id="IPR003115">
    <property type="entry name" value="ParB_N"/>
</dbReference>
<accession>A0ABR9ZLU7</accession>
<keyword evidence="3" id="KW-1185">Reference proteome</keyword>
<evidence type="ECO:0000259" key="1">
    <source>
        <dbReference type="SMART" id="SM00470"/>
    </source>
</evidence>
<dbReference type="Pfam" id="PF02195">
    <property type="entry name" value="ParB_N"/>
    <property type="match status" value="1"/>
</dbReference>
<reference evidence="2 3" key="1">
    <citation type="submission" date="2020-10" db="EMBL/GenBank/DDBJ databases">
        <title>Novel species in genus Corynebacterium.</title>
        <authorList>
            <person name="Zhang G."/>
        </authorList>
    </citation>
    <scope>NUCLEOTIDE SEQUENCE [LARGE SCALE GENOMIC DNA]</scope>
    <source>
        <strain evidence="2 3">DSM 45110</strain>
    </source>
</reference>
<comment type="caution">
    <text evidence="2">The sequence shown here is derived from an EMBL/GenBank/DDBJ whole genome shotgun (WGS) entry which is preliminary data.</text>
</comment>
<dbReference type="EMBL" id="JADKMY010000003">
    <property type="protein sequence ID" value="MBF4554249.1"/>
    <property type="molecule type" value="Genomic_DNA"/>
</dbReference>
<dbReference type="Gene3D" id="3.90.1530.10">
    <property type="entry name" value="Conserved hypothetical protein from pyrococcus furiosus pfu- 392566-001, ParB domain"/>
    <property type="match status" value="1"/>
</dbReference>
<dbReference type="RefSeq" id="WP_194557135.1">
    <property type="nucleotide sequence ID" value="NZ_JADKMY010000003.1"/>
</dbReference>
<evidence type="ECO:0000313" key="3">
    <source>
        <dbReference type="Proteomes" id="UP000635902"/>
    </source>
</evidence>
<dbReference type="Proteomes" id="UP000635902">
    <property type="component" value="Unassembled WGS sequence"/>
</dbReference>
<organism evidence="2 3">
    <name type="scientific">Corynebacterium suicordis DSM 45110</name>
    <dbReference type="NCBI Taxonomy" id="1121369"/>
    <lineage>
        <taxon>Bacteria</taxon>
        <taxon>Bacillati</taxon>
        <taxon>Actinomycetota</taxon>
        <taxon>Actinomycetes</taxon>
        <taxon>Mycobacteriales</taxon>
        <taxon>Corynebacteriaceae</taxon>
        <taxon>Corynebacterium</taxon>
    </lineage>
</organism>
<evidence type="ECO:0000313" key="2">
    <source>
        <dbReference type="EMBL" id="MBF4554249.1"/>
    </source>
</evidence>
<dbReference type="SUPFAM" id="SSF110849">
    <property type="entry name" value="ParB/Sulfiredoxin"/>
    <property type="match status" value="1"/>
</dbReference>
<gene>
    <name evidence="2" type="ORF">IRY30_09230</name>
</gene>
<protein>
    <submittedName>
        <fullName evidence="2">ParB-like nuclease domain-containing protein</fullName>
    </submittedName>
</protein>
<feature type="domain" description="ParB-like N-terminal" evidence="1">
    <location>
        <begin position="9"/>
        <end position="103"/>
    </location>
</feature>
<sequence>MTTQPPEVLRLPLDQLTEDHKNPRHGDITTIASSLRAHGQFRPVLVNKGTHTGRPYEILAGNHTIKAMRTLHAEDLTAWSHADVWLIDVDEENATRIVLADNRTSDLGSYTNDALLDLLDDLDGDYEGTGYTEDYVRALLGENTPDGLYPDDEHEPGGEETTLLEGKKETQSLMTNPNFVALNLTHCSPASQLTFRSFRKYECSPLTRA</sequence>
<dbReference type="SMART" id="SM00470">
    <property type="entry name" value="ParB"/>
    <property type="match status" value="1"/>
</dbReference>
<dbReference type="InterPro" id="IPR036086">
    <property type="entry name" value="ParB/Sulfiredoxin_sf"/>
</dbReference>